<feature type="transmembrane region" description="Helical" evidence="5">
    <location>
        <begin position="348"/>
        <end position="375"/>
    </location>
</feature>
<keyword evidence="4 5" id="KW-0472">Membrane</keyword>
<feature type="transmembrane region" description="Helical" evidence="5">
    <location>
        <begin position="417"/>
        <end position="437"/>
    </location>
</feature>
<dbReference type="Pfam" id="PF04932">
    <property type="entry name" value="Wzy_C"/>
    <property type="match status" value="1"/>
</dbReference>
<proteinExistence type="predicted"/>
<feature type="transmembrane region" description="Helical" evidence="5">
    <location>
        <begin position="90"/>
        <end position="109"/>
    </location>
</feature>
<comment type="subcellular location">
    <subcellularLocation>
        <location evidence="1">Membrane</location>
        <topology evidence="1">Multi-pass membrane protein</topology>
    </subcellularLocation>
</comment>
<keyword evidence="7" id="KW-0436">Ligase</keyword>
<feature type="transmembrane region" description="Helical" evidence="5">
    <location>
        <begin position="147"/>
        <end position="168"/>
    </location>
</feature>
<keyword evidence="8" id="KW-1185">Reference proteome</keyword>
<dbReference type="InterPro" id="IPR051533">
    <property type="entry name" value="WaaL-like"/>
</dbReference>
<feature type="transmembrane region" description="Helical" evidence="5">
    <location>
        <begin position="387"/>
        <end position="405"/>
    </location>
</feature>
<sequence>MSTIATPYPQTSADGIDRVGVASASAVMLPIICALFLLSFTFSFDADGSPLAGLDPYVSFAKLLTRCGVLALLTGQCLILLLRPTGLQRLSLFIPLIGFVLFALLSTAWSPLKQTTLFQAISTASLVALSASFALSCRNLKDASSVLASVSFLLCGLLAAFIVLRFAVPSFAVATRAGTGLFHATNTAATAAIAILLVLSCRMNFGWGWSRWLLPPVTVLGIAVLILSVNRLSLGLTAAIGIILICAKLDRILLSFVVLATVVAGAVLLAVDPGFELLRAVGGDLFQFASRDQGINELSEFSGREEMWEVVWASYLQSPIIGHGYFVTSADGVLEVWYQEGNFTAHNLLLQALASVGLIGTGLFVAGVLLPMSVAGWKLCETPSGRTLLMALLPFGAWYLGWGLLNESVLGPLQPESVVFFALLGIAVGLAFQRVPYSHNVQRPAARIQIGGQL</sequence>
<keyword evidence="3 5" id="KW-1133">Transmembrane helix</keyword>
<dbReference type="Proteomes" id="UP000317318">
    <property type="component" value="Chromosome"/>
</dbReference>
<dbReference type="RefSeq" id="WP_145362157.1">
    <property type="nucleotide sequence ID" value="NZ_CP036268.1"/>
</dbReference>
<feature type="transmembrane region" description="Helical" evidence="5">
    <location>
        <begin position="63"/>
        <end position="84"/>
    </location>
</feature>
<feature type="transmembrane region" description="Helical" evidence="5">
    <location>
        <begin position="219"/>
        <end position="245"/>
    </location>
</feature>
<dbReference type="OrthoDB" id="236730at2"/>
<dbReference type="KEGG" id="svp:Pan189_02500"/>
<accession>A0A517QWC9</accession>
<feature type="transmembrane region" description="Helical" evidence="5">
    <location>
        <begin position="20"/>
        <end position="42"/>
    </location>
</feature>
<protein>
    <submittedName>
        <fullName evidence="7">O-Antigen ligase</fullName>
    </submittedName>
</protein>
<name>A0A517QWC9_9PLAN</name>
<evidence type="ECO:0000256" key="5">
    <source>
        <dbReference type="SAM" id="Phobius"/>
    </source>
</evidence>
<dbReference type="GO" id="GO:0016874">
    <property type="term" value="F:ligase activity"/>
    <property type="evidence" value="ECO:0007669"/>
    <property type="project" value="UniProtKB-KW"/>
</dbReference>
<reference evidence="7 8" key="1">
    <citation type="submission" date="2019-02" db="EMBL/GenBank/DDBJ databases">
        <title>Deep-cultivation of Planctomycetes and their phenomic and genomic characterization uncovers novel biology.</title>
        <authorList>
            <person name="Wiegand S."/>
            <person name="Jogler M."/>
            <person name="Boedeker C."/>
            <person name="Pinto D."/>
            <person name="Vollmers J."/>
            <person name="Rivas-Marin E."/>
            <person name="Kohn T."/>
            <person name="Peeters S.H."/>
            <person name="Heuer A."/>
            <person name="Rast P."/>
            <person name="Oberbeckmann S."/>
            <person name="Bunk B."/>
            <person name="Jeske O."/>
            <person name="Meyerdierks A."/>
            <person name="Storesund J.E."/>
            <person name="Kallscheuer N."/>
            <person name="Luecker S."/>
            <person name="Lage O.M."/>
            <person name="Pohl T."/>
            <person name="Merkel B.J."/>
            <person name="Hornburger P."/>
            <person name="Mueller R.-W."/>
            <person name="Bruemmer F."/>
            <person name="Labrenz M."/>
            <person name="Spormann A.M."/>
            <person name="Op den Camp H."/>
            <person name="Overmann J."/>
            <person name="Amann R."/>
            <person name="Jetten M.S.M."/>
            <person name="Mascher T."/>
            <person name="Medema M.H."/>
            <person name="Devos D.P."/>
            <person name="Kaster A.-K."/>
            <person name="Ovreas L."/>
            <person name="Rohde M."/>
            <person name="Galperin M.Y."/>
            <person name="Jogler C."/>
        </authorList>
    </citation>
    <scope>NUCLEOTIDE SEQUENCE [LARGE SCALE GENOMIC DNA]</scope>
    <source>
        <strain evidence="7 8">Pan189</strain>
    </source>
</reference>
<dbReference type="PANTHER" id="PTHR37422">
    <property type="entry name" value="TEICHURONIC ACID BIOSYNTHESIS PROTEIN TUAE"/>
    <property type="match status" value="1"/>
</dbReference>
<keyword evidence="2 5" id="KW-0812">Transmembrane</keyword>
<evidence type="ECO:0000256" key="3">
    <source>
        <dbReference type="ARBA" id="ARBA00022989"/>
    </source>
</evidence>
<feature type="transmembrane region" description="Helical" evidence="5">
    <location>
        <begin position="180"/>
        <end position="199"/>
    </location>
</feature>
<dbReference type="EMBL" id="CP036268">
    <property type="protein sequence ID" value="QDT35897.1"/>
    <property type="molecule type" value="Genomic_DNA"/>
</dbReference>
<feature type="transmembrane region" description="Helical" evidence="5">
    <location>
        <begin position="252"/>
        <end position="271"/>
    </location>
</feature>
<dbReference type="AlphaFoldDB" id="A0A517QWC9"/>
<evidence type="ECO:0000259" key="6">
    <source>
        <dbReference type="Pfam" id="PF04932"/>
    </source>
</evidence>
<evidence type="ECO:0000256" key="4">
    <source>
        <dbReference type="ARBA" id="ARBA00023136"/>
    </source>
</evidence>
<evidence type="ECO:0000313" key="7">
    <source>
        <dbReference type="EMBL" id="QDT35897.1"/>
    </source>
</evidence>
<evidence type="ECO:0000313" key="8">
    <source>
        <dbReference type="Proteomes" id="UP000317318"/>
    </source>
</evidence>
<gene>
    <name evidence="7" type="ORF">Pan189_02500</name>
</gene>
<feature type="domain" description="O-antigen ligase-related" evidence="6">
    <location>
        <begin position="217"/>
        <end position="365"/>
    </location>
</feature>
<dbReference type="PANTHER" id="PTHR37422:SF13">
    <property type="entry name" value="LIPOPOLYSACCHARIDE BIOSYNTHESIS PROTEIN PA4999-RELATED"/>
    <property type="match status" value="1"/>
</dbReference>
<evidence type="ECO:0000256" key="2">
    <source>
        <dbReference type="ARBA" id="ARBA00022692"/>
    </source>
</evidence>
<evidence type="ECO:0000256" key="1">
    <source>
        <dbReference type="ARBA" id="ARBA00004141"/>
    </source>
</evidence>
<dbReference type="GO" id="GO:0016020">
    <property type="term" value="C:membrane"/>
    <property type="evidence" value="ECO:0007669"/>
    <property type="project" value="UniProtKB-SubCell"/>
</dbReference>
<organism evidence="7 8">
    <name type="scientific">Stratiformator vulcanicus</name>
    <dbReference type="NCBI Taxonomy" id="2527980"/>
    <lineage>
        <taxon>Bacteria</taxon>
        <taxon>Pseudomonadati</taxon>
        <taxon>Planctomycetota</taxon>
        <taxon>Planctomycetia</taxon>
        <taxon>Planctomycetales</taxon>
        <taxon>Planctomycetaceae</taxon>
        <taxon>Stratiformator</taxon>
    </lineage>
</organism>
<feature type="transmembrane region" description="Helical" evidence="5">
    <location>
        <begin position="116"/>
        <end position="135"/>
    </location>
</feature>
<dbReference type="InterPro" id="IPR007016">
    <property type="entry name" value="O-antigen_ligase-rel_domated"/>
</dbReference>